<proteinExistence type="predicted"/>
<evidence type="ECO:0000313" key="1">
    <source>
        <dbReference type="EMBL" id="KAF7683211.1"/>
    </source>
</evidence>
<keyword evidence="2" id="KW-1185">Reference proteome</keyword>
<protein>
    <submittedName>
        <fullName evidence="1">Uncharacterized protein</fullName>
    </submittedName>
</protein>
<organism evidence="1 2">
    <name type="scientific">Astathelohania contejeani</name>
    <dbReference type="NCBI Taxonomy" id="164912"/>
    <lineage>
        <taxon>Eukaryota</taxon>
        <taxon>Fungi</taxon>
        <taxon>Fungi incertae sedis</taxon>
        <taxon>Microsporidia</taxon>
        <taxon>Astathelohaniidae</taxon>
        <taxon>Astathelohania</taxon>
    </lineage>
</organism>
<gene>
    <name evidence="1" type="ORF">TCON_1575</name>
</gene>
<reference evidence="1 2" key="1">
    <citation type="submission" date="2019-01" db="EMBL/GenBank/DDBJ databases">
        <title>Genomes sequencing and comparative genomics of infectious freshwater microsporidia, Cucumispora dikerogammari and Thelohania contejeani.</title>
        <authorList>
            <person name="Cormier A."/>
            <person name="Giraud I."/>
            <person name="Wattier R."/>
            <person name="Teixeira M."/>
            <person name="Grandjean F."/>
            <person name="Rigaud T."/>
            <person name="Cordaux R."/>
        </authorList>
    </citation>
    <scope>NUCLEOTIDE SEQUENCE [LARGE SCALE GENOMIC DNA]</scope>
    <source>
        <strain evidence="1">T1</strain>
        <tissue evidence="1">Spores</tissue>
    </source>
</reference>
<dbReference type="EMBL" id="SBIQ01000114">
    <property type="protein sequence ID" value="KAF7683211.1"/>
    <property type="molecule type" value="Genomic_DNA"/>
</dbReference>
<comment type="caution">
    <text evidence="1">The sequence shown here is derived from an EMBL/GenBank/DDBJ whole genome shotgun (WGS) entry which is preliminary data.</text>
</comment>
<sequence>MINDIYYEANRNIVLDKIICVNMYKNMMYATKLNNQLLYEIAQYVDNCTGFPYKLQQAIFSKENKIRNMQRAKKAVENKIAKRASCDFLKNRNIIKETVLQIHEIHEKISTAVDGILYKDSMYRKGFVRMSLSSKLIPDAKVLHFKLKRCILKRNLGF</sequence>
<evidence type="ECO:0000313" key="2">
    <source>
        <dbReference type="Proteomes" id="UP001516464"/>
    </source>
</evidence>
<dbReference type="Proteomes" id="UP001516464">
    <property type="component" value="Unassembled WGS sequence"/>
</dbReference>
<accession>A0ABQ7HYF2</accession>
<name>A0ABQ7HYF2_9MICR</name>